<feature type="domain" description="PAZ" evidence="2">
    <location>
        <begin position="273"/>
        <end position="385"/>
    </location>
</feature>
<dbReference type="Gene3D" id="3.40.50.2300">
    <property type="match status" value="1"/>
</dbReference>
<feature type="domain" description="Piwi" evidence="3">
    <location>
        <begin position="709"/>
        <end position="868"/>
    </location>
</feature>
<evidence type="ECO:0000259" key="3">
    <source>
        <dbReference type="PROSITE" id="PS50822"/>
    </source>
</evidence>
<dbReference type="PROSITE" id="PS50821">
    <property type="entry name" value="PAZ"/>
    <property type="match status" value="1"/>
</dbReference>
<protein>
    <recommendedName>
        <fullName evidence="6">Piwi domain-containing protein</fullName>
    </recommendedName>
</protein>
<dbReference type="OrthoDB" id="9981668at2759"/>
<dbReference type="Proteomes" id="UP001152747">
    <property type="component" value="Unassembled WGS sequence"/>
</dbReference>
<dbReference type="Gene3D" id="2.170.260.10">
    <property type="entry name" value="paz domain"/>
    <property type="match status" value="1"/>
</dbReference>
<dbReference type="AlphaFoldDB" id="A0A9P1MVA3"/>
<organism evidence="4 5">
    <name type="scientific">Caenorhabditis angaria</name>
    <dbReference type="NCBI Taxonomy" id="860376"/>
    <lineage>
        <taxon>Eukaryota</taxon>
        <taxon>Metazoa</taxon>
        <taxon>Ecdysozoa</taxon>
        <taxon>Nematoda</taxon>
        <taxon>Chromadorea</taxon>
        <taxon>Rhabditida</taxon>
        <taxon>Rhabditina</taxon>
        <taxon>Rhabditomorpha</taxon>
        <taxon>Rhabditoidea</taxon>
        <taxon>Rhabditidae</taxon>
        <taxon>Peloderinae</taxon>
        <taxon>Caenorhabditis</taxon>
    </lineage>
</organism>
<proteinExistence type="predicted"/>
<dbReference type="CDD" id="cd02826">
    <property type="entry name" value="Piwi-like"/>
    <property type="match status" value="1"/>
</dbReference>
<evidence type="ECO:0000313" key="4">
    <source>
        <dbReference type="EMBL" id="CAI5440992.1"/>
    </source>
</evidence>
<accession>A0A9P1MVA3</accession>
<name>A0A9P1MVA3_9PELO</name>
<dbReference type="Gene3D" id="3.30.420.10">
    <property type="entry name" value="Ribonuclease H-like superfamily/Ribonuclease H"/>
    <property type="match status" value="1"/>
</dbReference>
<dbReference type="GO" id="GO:0003723">
    <property type="term" value="F:RNA binding"/>
    <property type="evidence" value="ECO:0007669"/>
    <property type="project" value="InterPro"/>
</dbReference>
<sequence>MANQFDDLNVTSAELQSAPPKKQPGTRGDVQKFKTNAQKITLDRNLALFKYDVDIRLIFRKPDGSEGKKSLTKGPRNDCHLQYRVKYAAIALKVALTERIAEADYFYDLQANLYSTTQLKEDIHLTLPPGDVIPDDATCINVKVSITRVADTFQVSTNDTARTVNAVYGTADVTLLEALNTCVSGSLLDRDNLLSYKGHHYFANTPELQQRNLLAEIQGSQYLRVGIAEAVKPYEVRDEKGKLEENQVALHCVVDMKKTAFHEDYVILVEKFRAILGLNFNVRFPPISSNDPNGKFLLEKVKGLVVHLNYARNLNRGEFAKSIIIGGFGPPPSRVRFDYNGENTSMVQYFETRFNINLAYPNLFTVFDRKNPNVYFPPELLLLGEKQRVTSRQLLAEGQRALVESTAILPALREQQTRTLATMVGLAGDNANEKLESTGIHIDRNNLLVNGRVLPSAKIIAFERETSMTKNSWTYRKFLKPMRMPQWTLVILQVLIDQDNFLKKLRDRVTATGMVWNRPDTIIRKNDGDQYSVENIMSARKKAGTKFVFFVVRDKLEFHQEIKLLEHKYDLLTQEVRGTVAVEIVKKGQPMTVANIVNKMNLKLGGCNWEVAGYTQAGQDIIRGSQYLCQTNVYRPLIVGFETSMGLVDNLVCVGYSANPTKQMQNFIGNYKYVKQHSNIYGQVLRSALDEMLDRFVEANREKMMQILPTHLYIYLNGVSEGQYHLVANSYLQIVKQVCLARRPTPKYQPKISIMCVSKTPNERITRVKPTGEKASLQNIPPGTCIDTMIVNPVINEFFLNSHLAIQGTARTPKFSLVVDVPGMDMDFHEGLAHQLSFLHGIVSSTTALPAPLVVADRYAKRGRDNYKTHFKRRDVPRLADSEEVDFEQLNKLLTYTEKELVKVRFNA</sequence>
<dbReference type="PROSITE" id="PS50822">
    <property type="entry name" value="PIWI"/>
    <property type="match status" value="1"/>
</dbReference>
<feature type="region of interest" description="Disordered" evidence="1">
    <location>
        <begin position="1"/>
        <end position="29"/>
    </location>
</feature>
<keyword evidence="5" id="KW-1185">Reference proteome</keyword>
<dbReference type="InterPro" id="IPR057272">
    <property type="entry name" value="Piwi_nem"/>
</dbReference>
<dbReference type="InterPro" id="IPR036397">
    <property type="entry name" value="RNaseH_sf"/>
</dbReference>
<reference evidence="4" key="1">
    <citation type="submission" date="2022-11" db="EMBL/GenBank/DDBJ databases">
        <authorList>
            <person name="Kikuchi T."/>
        </authorList>
    </citation>
    <scope>NUCLEOTIDE SEQUENCE</scope>
    <source>
        <strain evidence="4">PS1010</strain>
    </source>
</reference>
<evidence type="ECO:0000256" key="1">
    <source>
        <dbReference type="SAM" id="MobiDB-lite"/>
    </source>
</evidence>
<dbReference type="EMBL" id="CANHGI010000002">
    <property type="protein sequence ID" value="CAI5440992.1"/>
    <property type="molecule type" value="Genomic_DNA"/>
</dbReference>
<dbReference type="SMART" id="SM00950">
    <property type="entry name" value="Piwi"/>
    <property type="match status" value="1"/>
</dbReference>
<dbReference type="InterPro" id="IPR003165">
    <property type="entry name" value="Piwi"/>
</dbReference>
<dbReference type="CDD" id="cd02846">
    <property type="entry name" value="PAZ_argonaute_like"/>
    <property type="match status" value="1"/>
</dbReference>
<gene>
    <name evidence="4" type="ORF">CAMP_LOCUS3629</name>
</gene>
<comment type="caution">
    <text evidence="4">The sequence shown here is derived from an EMBL/GenBank/DDBJ whole genome shotgun (WGS) entry which is preliminary data.</text>
</comment>
<dbReference type="PANTHER" id="PTHR22891">
    <property type="entry name" value="EUKARYOTIC TRANSLATION INITIATION FACTOR 2C"/>
    <property type="match status" value="1"/>
</dbReference>
<dbReference type="SUPFAM" id="SSF101690">
    <property type="entry name" value="PAZ domain"/>
    <property type="match status" value="1"/>
</dbReference>
<dbReference type="InterPro" id="IPR036085">
    <property type="entry name" value="PAZ_dom_sf"/>
</dbReference>
<dbReference type="InterPro" id="IPR003100">
    <property type="entry name" value="PAZ_dom"/>
</dbReference>
<evidence type="ECO:0000313" key="5">
    <source>
        <dbReference type="Proteomes" id="UP001152747"/>
    </source>
</evidence>
<dbReference type="SUPFAM" id="SSF53098">
    <property type="entry name" value="Ribonuclease H-like"/>
    <property type="match status" value="1"/>
</dbReference>
<evidence type="ECO:0008006" key="6">
    <source>
        <dbReference type="Google" id="ProtNLM"/>
    </source>
</evidence>
<dbReference type="InterPro" id="IPR012337">
    <property type="entry name" value="RNaseH-like_sf"/>
</dbReference>
<evidence type="ECO:0000259" key="2">
    <source>
        <dbReference type="PROSITE" id="PS50821"/>
    </source>
</evidence>
<dbReference type="Pfam" id="PF02170">
    <property type="entry name" value="PAZ"/>
    <property type="match status" value="1"/>
</dbReference>
<dbReference type="Pfam" id="PF02171">
    <property type="entry name" value="Piwi"/>
    <property type="match status" value="1"/>
</dbReference>